<dbReference type="InterPro" id="IPR051609">
    <property type="entry name" value="NmrA/Isoflavone_reductase-like"/>
</dbReference>
<dbReference type="InterPro" id="IPR036291">
    <property type="entry name" value="NAD(P)-bd_dom_sf"/>
</dbReference>
<feature type="domain" description="NmrA-like" evidence="3">
    <location>
        <begin position="26"/>
        <end position="243"/>
    </location>
</feature>
<dbReference type="Gene3D" id="3.40.50.720">
    <property type="entry name" value="NAD(P)-binding Rossmann-like Domain"/>
    <property type="match status" value="1"/>
</dbReference>
<proteinExistence type="predicted"/>
<reference evidence="4" key="1">
    <citation type="submission" date="2021-06" db="EMBL/GenBank/DDBJ databases">
        <title>Comparative genomics, transcriptomics and evolutionary studies reveal genomic signatures of adaptation to plant cell wall in hemibiotrophic fungi.</title>
        <authorList>
            <consortium name="DOE Joint Genome Institute"/>
            <person name="Baroncelli R."/>
            <person name="Diaz J.F."/>
            <person name="Benocci T."/>
            <person name="Peng M."/>
            <person name="Battaglia E."/>
            <person name="Haridas S."/>
            <person name="Andreopoulos W."/>
            <person name="Labutti K."/>
            <person name="Pangilinan J."/>
            <person name="Floch G.L."/>
            <person name="Makela M.R."/>
            <person name="Henrissat B."/>
            <person name="Grigoriev I.V."/>
            <person name="Crouch J.A."/>
            <person name="De Vries R.P."/>
            <person name="Sukno S.A."/>
            <person name="Thon M.R."/>
        </authorList>
    </citation>
    <scope>NUCLEOTIDE SEQUENCE</scope>
    <source>
        <strain evidence="4">CBS 102054</strain>
    </source>
</reference>
<name>A0AAI9ZKA7_9PEZI</name>
<dbReference type="PANTHER" id="PTHR47706:SF9">
    <property type="entry name" value="NMRA-LIKE DOMAIN-CONTAINING PROTEIN-RELATED"/>
    <property type="match status" value="1"/>
</dbReference>
<dbReference type="AlphaFoldDB" id="A0AAI9ZKA7"/>
<evidence type="ECO:0000256" key="1">
    <source>
        <dbReference type="ARBA" id="ARBA00022857"/>
    </source>
</evidence>
<keyword evidence="2" id="KW-0560">Oxidoreductase</keyword>
<dbReference type="GeneID" id="85469921"/>
<gene>
    <name evidence="4" type="ORF">BDP81DRAFT_326364</name>
</gene>
<evidence type="ECO:0000259" key="3">
    <source>
        <dbReference type="Pfam" id="PF05368"/>
    </source>
</evidence>
<dbReference type="EMBL" id="JAHMHQ010000017">
    <property type="protein sequence ID" value="KAK1633484.1"/>
    <property type="molecule type" value="Genomic_DNA"/>
</dbReference>
<dbReference type="SUPFAM" id="SSF51735">
    <property type="entry name" value="NAD(P)-binding Rossmann-fold domains"/>
    <property type="match status" value="1"/>
</dbReference>
<dbReference type="PANTHER" id="PTHR47706">
    <property type="entry name" value="NMRA-LIKE FAMILY PROTEIN"/>
    <property type="match status" value="1"/>
</dbReference>
<dbReference type="RefSeq" id="XP_060442091.1">
    <property type="nucleotide sequence ID" value="XM_060585059.1"/>
</dbReference>
<evidence type="ECO:0000313" key="5">
    <source>
        <dbReference type="Proteomes" id="UP001243989"/>
    </source>
</evidence>
<dbReference type="GO" id="GO:0016491">
    <property type="term" value="F:oxidoreductase activity"/>
    <property type="evidence" value="ECO:0007669"/>
    <property type="project" value="UniProtKB-KW"/>
</dbReference>
<keyword evidence="5" id="KW-1185">Reference proteome</keyword>
<dbReference type="Proteomes" id="UP001243989">
    <property type="component" value="Unassembled WGS sequence"/>
</dbReference>
<sequence>MLLDQFSFPEYQQASFFSPSIPSFNRIAIYGHRGWASSKITEALIASGAPIRIIYRPGSDISSLPSSITSVEVDVEDEQALVNALHDIDIVISLVGHEGVERQHAFVKAIPKTDVKLFSPSELAGRYDEQGLKIGVNKAKRQVEEASIAAGIPTTLVLLGNFAEFALNTPGMGVDLPRNRIVYSGNSAEENVDLCTSSYVAAAYVAIFASTPIPQLQNRAISISELKATGNDVATALKQKHDTPPRVSVLSLDKVNTEVEEGLRSGSLFTLAWYCRKIWGTGQQAKMVGTDIWDVEGYRKATLEDLVVGGKLEAYRQLLPQVSEYFRGTF</sequence>
<evidence type="ECO:0000256" key="2">
    <source>
        <dbReference type="ARBA" id="ARBA00023002"/>
    </source>
</evidence>
<keyword evidence="1" id="KW-0521">NADP</keyword>
<protein>
    <recommendedName>
        <fullName evidence="3">NmrA-like domain-containing protein</fullName>
    </recommendedName>
</protein>
<organism evidence="4 5">
    <name type="scientific">Colletotrichum phormii</name>
    <dbReference type="NCBI Taxonomy" id="359342"/>
    <lineage>
        <taxon>Eukaryota</taxon>
        <taxon>Fungi</taxon>
        <taxon>Dikarya</taxon>
        <taxon>Ascomycota</taxon>
        <taxon>Pezizomycotina</taxon>
        <taxon>Sordariomycetes</taxon>
        <taxon>Hypocreomycetidae</taxon>
        <taxon>Glomerellales</taxon>
        <taxon>Glomerellaceae</taxon>
        <taxon>Colletotrichum</taxon>
        <taxon>Colletotrichum acutatum species complex</taxon>
    </lineage>
</organism>
<comment type="caution">
    <text evidence="4">The sequence shown here is derived from an EMBL/GenBank/DDBJ whole genome shotgun (WGS) entry which is preliminary data.</text>
</comment>
<dbReference type="InterPro" id="IPR008030">
    <property type="entry name" value="NmrA-like"/>
</dbReference>
<dbReference type="Pfam" id="PF05368">
    <property type="entry name" value="NmrA"/>
    <property type="match status" value="1"/>
</dbReference>
<accession>A0AAI9ZKA7</accession>
<evidence type="ECO:0000313" key="4">
    <source>
        <dbReference type="EMBL" id="KAK1633484.1"/>
    </source>
</evidence>